<feature type="compositionally biased region" description="Low complexity" evidence="7">
    <location>
        <begin position="756"/>
        <end position="766"/>
    </location>
</feature>
<feature type="region of interest" description="Disordered" evidence="7">
    <location>
        <begin position="1898"/>
        <end position="1958"/>
    </location>
</feature>
<evidence type="ECO:0000256" key="1">
    <source>
        <dbReference type="ARBA" id="ARBA00000085"/>
    </source>
</evidence>
<dbReference type="PRINTS" id="PR00344">
    <property type="entry name" value="BCTRLSENSOR"/>
</dbReference>
<feature type="compositionally biased region" description="Basic residues" evidence="7">
    <location>
        <begin position="387"/>
        <end position="398"/>
    </location>
</feature>
<feature type="compositionally biased region" description="Low complexity" evidence="7">
    <location>
        <begin position="1666"/>
        <end position="1687"/>
    </location>
</feature>
<feature type="compositionally biased region" description="Polar residues" evidence="7">
    <location>
        <begin position="767"/>
        <end position="783"/>
    </location>
</feature>
<evidence type="ECO:0000256" key="6">
    <source>
        <dbReference type="PROSITE-ProRule" id="PRU00169"/>
    </source>
</evidence>
<feature type="region of interest" description="Disordered" evidence="7">
    <location>
        <begin position="1661"/>
        <end position="1713"/>
    </location>
</feature>
<organism evidence="10 11">
    <name type="scientific">Papiliotrema laurentii</name>
    <name type="common">Cryptococcus laurentii</name>
    <dbReference type="NCBI Taxonomy" id="5418"/>
    <lineage>
        <taxon>Eukaryota</taxon>
        <taxon>Fungi</taxon>
        <taxon>Dikarya</taxon>
        <taxon>Basidiomycota</taxon>
        <taxon>Agaricomycotina</taxon>
        <taxon>Tremellomycetes</taxon>
        <taxon>Tremellales</taxon>
        <taxon>Rhynchogastremaceae</taxon>
        <taxon>Papiliotrema</taxon>
    </lineage>
</organism>
<evidence type="ECO:0000313" key="11">
    <source>
        <dbReference type="Proteomes" id="UP001182556"/>
    </source>
</evidence>
<feature type="region of interest" description="Disordered" evidence="7">
    <location>
        <begin position="1768"/>
        <end position="1828"/>
    </location>
</feature>
<feature type="compositionally biased region" description="Low complexity" evidence="7">
    <location>
        <begin position="130"/>
        <end position="139"/>
    </location>
</feature>
<evidence type="ECO:0000256" key="2">
    <source>
        <dbReference type="ARBA" id="ARBA00012438"/>
    </source>
</evidence>
<feature type="compositionally biased region" description="Low complexity" evidence="7">
    <location>
        <begin position="1783"/>
        <end position="1792"/>
    </location>
</feature>
<feature type="compositionally biased region" description="Polar residues" evidence="7">
    <location>
        <begin position="1771"/>
        <end position="1782"/>
    </location>
</feature>
<dbReference type="EC" id="2.7.13.3" evidence="2"/>
<dbReference type="PROSITE" id="PS50109">
    <property type="entry name" value="HIS_KIN"/>
    <property type="match status" value="1"/>
</dbReference>
<dbReference type="Gene3D" id="3.40.50.2300">
    <property type="match status" value="1"/>
</dbReference>
<feature type="region of interest" description="Disordered" evidence="7">
    <location>
        <begin position="1"/>
        <end position="74"/>
    </location>
</feature>
<dbReference type="GO" id="GO:0009927">
    <property type="term" value="F:histidine phosphotransfer kinase activity"/>
    <property type="evidence" value="ECO:0007669"/>
    <property type="project" value="TreeGrafter"/>
</dbReference>
<feature type="modified residue" description="4-aspartylphosphate" evidence="6">
    <location>
        <position position="1878"/>
    </location>
</feature>
<feature type="compositionally biased region" description="Acidic residues" evidence="7">
    <location>
        <begin position="1385"/>
        <end position="1396"/>
    </location>
</feature>
<feature type="region of interest" description="Disordered" evidence="7">
    <location>
        <begin position="1517"/>
        <end position="1561"/>
    </location>
</feature>
<feature type="compositionally biased region" description="Basic and acidic residues" evidence="7">
    <location>
        <begin position="1058"/>
        <end position="1072"/>
    </location>
</feature>
<feature type="region of interest" description="Disordered" evidence="7">
    <location>
        <begin position="755"/>
        <end position="844"/>
    </location>
</feature>
<feature type="region of interest" description="Disordered" evidence="7">
    <location>
        <begin position="1385"/>
        <end position="1436"/>
    </location>
</feature>
<evidence type="ECO:0000256" key="4">
    <source>
        <dbReference type="ARBA" id="ARBA00022679"/>
    </source>
</evidence>
<dbReference type="SMART" id="SM00387">
    <property type="entry name" value="HATPase_c"/>
    <property type="match status" value="1"/>
</dbReference>
<feature type="domain" description="Histidine kinase" evidence="8">
    <location>
        <begin position="1260"/>
        <end position="1382"/>
    </location>
</feature>
<feature type="compositionally biased region" description="Low complexity" evidence="7">
    <location>
        <begin position="1529"/>
        <end position="1550"/>
    </location>
</feature>
<dbReference type="InterPro" id="IPR029016">
    <property type="entry name" value="GAF-like_dom_sf"/>
</dbReference>
<accession>A0AAD9L752</accession>
<feature type="region of interest" description="Disordered" evidence="7">
    <location>
        <begin position="1589"/>
        <end position="1647"/>
    </location>
</feature>
<feature type="compositionally biased region" description="Polar residues" evidence="7">
    <location>
        <begin position="1169"/>
        <end position="1178"/>
    </location>
</feature>
<dbReference type="InterPro" id="IPR036097">
    <property type="entry name" value="HisK_dim/P_sf"/>
</dbReference>
<dbReference type="PANTHER" id="PTHR43047:SF72">
    <property type="entry name" value="OSMOSENSING HISTIDINE PROTEIN KINASE SLN1"/>
    <property type="match status" value="1"/>
</dbReference>
<gene>
    <name evidence="10" type="ORF">DB88DRAFT_539336</name>
</gene>
<feature type="compositionally biased region" description="Polar residues" evidence="7">
    <location>
        <begin position="226"/>
        <end position="252"/>
    </location>
</feature>
<dbReference type="PANTHER" id="PTHR43047">
    <property type="entry name" value="TWO-COMPONENT HISTIDINE PROTEIN KINASE"/>
    <property type="match status" value="1"/>
</dbReference>
<dbReference type="SUPFAM" id="SSF55781">
    <property type="entry name" value="GAF domain-like"/>
    <property type="match status" value="1"/>
</dbReference>
<dbReference type="CDD" id="cd17546">
    <property type="entry name" value="REC_hyHK_CKI1_RcsC-like"/>
    <property type="match status" value="1"/>
</dbReference>
<dbReference type="Pfam" id="PF00072">
    <property type="entry name" value="Response_reg"/>
    <property type="match status" value="1"/>
</dbReference>
<dbReference type="InterPro" id="IPR003594">
    <property type="entry name" value="HATPase_dom"/>
</dbReference>
<dbReference type="InterPro" id="IPR001789">
    <property type="entry name" value="Sig_transdc_resp-reg_receiver"/>
</dbReference>
<dbReference type="SUPFAM" id="SSF52172">
    <property type="entry name" value="CheY-like"/>
    <property type="match status" value="1"/>
</dbReference>
<feature type="compositionally biased region" description="Polar residues" evidence="7">
    <location>
        <begin position="1"/>
        <end position="25"/>
    </location>
</feature>
<feature type="region of interest" description="Disordered" evidence="7">
    <location>
        <begin position="93"/>
        <end position="443"/>
    </location>
</feature>
<feature type="region of interest" description="Disordered" evidence="7">
    <location>
        <begin position="1169"/>
        <end position="1196"/>
    </location>
</feature>
<dbReference type="SMART" id="SM00448">
    <property type="entry name" value="REC"/>
    <property type="match status" value="1"/>
</dbReference>
<evidence type="ECO:0000259" key="9">
    <source>
        <dbReference type="PROSITE" id="PS50110"/>
    </source>
</evidence>
<dbReference type="SUPFAM" id="SSF47384">
    <property type="entry name" value="Homodimeric domain of signal transducing histidine kinase"/>
    <property type="match status" value="1"/>
</dbReference>
<dbReference type="SUPFAM" id="SSF55874">
    <property type="entry name" value="ATPase domain of HSP90 chaperone/DNA topoisomerase II/histidine kinase"/>
    <property type="match status" value="1"/>
</dbReference>
<dbReference type="Pfam" id="PF02518">
    <property type="entry name" value="HATPase_c"/>
    <property type="match status" value="1"/>
</dbReference>
<feature type="compositionally biased region" description="Basic and acidic residues" evidence="7">
    <location>
        <begin position="407"/>
        <end position="422"/>
    </location>
</feature>
<evidence type="ECO:0000313" key="10">
    <source>
        <dbReference type="EMBL" id="KAK1925940.1"/>
    </source>
</evidence>
<dbReference type="InterPro" id="IPR003018">
    <property type="entry name" value="GAF"/>
</dbReference>
<feature type="compositionally biased region" description="Pro residues" evidence="7">
    <location>
        <begin position="113"/>
        <end position="129"/>
    </location>
</feature>
<keyword evidence="3 6" id="KW-0597">Phosphoprotein</keyword>
<feature type="compositionally biased region" description="Polar residues" evidence="7">
    <location>
        <begin position="1911"/>
        <end position="1927"/>
    </location>
</feature>
<dbReference type="Gene3D" id="3.30.565.10">
    <property type="entry name" value="Histidine kinase-like ATPase, C-terminal domain"/>
    <property type="match status" value="1"/>
</dbReference>
<comment type="catalytic activity">
    <reaction evidence="1">
        <text>ATP + protein L-histidine = ADP + protein N-phospho-L-histidine.</text>
        <dbReference type="EC" id="2.7.13.3"/>
    </reaction>
</comment>
<evidence type="ECO:0000256" key="5">
    <source>
        <dbReference type="ARBA" id="ARBA00022777"/>
    </source>
</evidence>
<feature type="region of interest" description="Disordered" evidence="7">
    <location>
        <begin position="1726"/>
        <end position="1752"/>
    </location>
</feature>
<reference evidence="10" key="1">
    <citation type="submission" date="2023-02" db="EMBL/GenBank/DDBJ databases">
        <title>Identification and recombinant expression of a fungal hydrolase from Papiliotrema laurentii that hydrolyzes apple cutin and clears colloidal polyester polyurethane.</title>
        <authorList>
            <consortium name="DOE Joint Genome Institute"/>
            <person name="Roman V.A."/>
            <person name="Bojanowski C."/>
            <person name="Crable B.R."/>
            <person name="Wagner D.N."/>
            <person name="Hung C.S."/>
            <person name="Nadeau L.J."/>
            <person name="Schratz L."/>
            <person name="Haridas S."/>
            <person name="Pangilinan J."/>
            <person name="Lipzen A."/>
            <person name="Na H."/>
            <person name="Yan M."/>
            <person name="Ng V."/>
            <person name="Grigoriev I.V."/>
            <person name="Spatafora J.W."/>
            <person name="Barlow D."/>
            <person name="Biffinger J."/>
            <person name="Kelley-Loughnane N."/>
            <person name="Varaljay V.A."/>
            <person name="Crookes-Goodson W.J."/>
        </authorList>
    </citation>
    <scope>NUCLEOTIDE SEQUENCE</scope>
    <source>
        <strain evidence="10">5307AH</strain>
    </source>
</reference>
<dbReference type="Gene3D" id="3.30.450.40">
    <property type="match status" value="1"/>
</dbReference>
<dbReference type="GO" id="GO:0005886">
    <property type="term" value="C:plasma membrane"/>
    <property type="evidence" value="ECO:0007669"/>
    <property type="project" value="TreeGrafter"/>
</dbReference>
<dbReference type="Proteomes" id="UP001182556">
    <property type="component" value="Unassembled WGS sequence"/>
</dbReference>
<evidence type="ECO:0000256" key="7">
    <source>
        <dbReference type="SAM" id="MobiDB-lite"/>
    </source>
</evidence>
<feature type="compositionally biased region" description="Basic residues" evidence="7">
    <location>
        <begin position="338"/>
        <end position="350"/>
    </location>
</feature>
<dbReference type="CDD" id="cd00082">
    <property type="entry name" value="HisKA"/>
    <property type="match status" value="1"/>
</dbReference>
<feature type="region of interest" description="Disordered" evidence="7">
    <location>
        <begin position="671"/>
        <end position="719"/>
    </location>
</feature>
<dbReference type="InterPro" id="IPR036890">
    <property type="entry name" value="HATPase_C_sf"/>
</dbReference>
<name>A0AAD9L752_PAPLA</name>
<dbReference type="InterPro" id="IPR003661">
    <property type="entry name" value="HisK_dim/P_dom"/>
</dbReference>
<protein>
    <recommendedName>
        <fullName evidence="2">histidine kinase</fullName>
        <ecNumber evidence="2">2.7.13.3</ecNumber>
    </recommendedName>
</protein>
<dbReference type="SMART" id="SM00065">
    <property type="entry name" value="GAF"/>
    <property type="match status" value="1"/>
</dbReference>
<feature type="compositionally biased region" description="Low complexity" evidence="7">
    <location>
        <begin position="678"/>
        <end position="691"/>
    </location>
</feature>
<feature type="compositionally biased region" description="Polar residues" evidence="7">
    <location>
        <begin position="203"/>
        <end position="212"/>
    </location>
</feature>
<dbReference type="GO" id="GO:0000155">
    <property type="term" value="F:phosphorelay sensor kinase activity"/>
    <property type="evidence" value="ECO:0007669"/>
    <property type="project" value="InterPro"/>
</dbReference>
<dbReference type="Gene3D" id="1.10.287.130">
    <property type="match status" value="1"/>
</dbReference>
<dbReference type="InterPro" id="IPR011006">
    <property type="entry name" value="CheY-like_superfamily"/>
</dbReference>
<dbReference type="EMBL" id="JAODAN010000003">
    <property type="protein sequence ID" value="KAK1925940.1"/>
    <property type="molecule type" value="Genomic_DNA"/>
</dbReference>
<evidence type="ECO:0000256" key="3">
    <source>
        <dbReference type="ARBA" id="ARBA00022553"/>
    </source>
</evidence>
<feature type="region of interest" description="Disordered" evidence="7">
    <location>
        <begin position="1028"/>
        <end position="1110"/>
    </location>
</feature>
<dbReference type="PROSITE" id="PS50110">
    <property type="entry name" value="RESPONSE_REGULATORY"/>
    <property type="match status" value="1"/>
</dbReference>
<keyword evidence="4" id="KW-0808">Transferase</keyword>
<comment type="caution">
    <text evidence="10">The sequence shown here is derived from an EMBL/GenBank/DDBJ whole genome shotgun (WGS) entry which is preliminary data.</text>
</comment>
<feature type="compositionally biased region" description="Basic and acidic residues" evidence="7">
    <location>
        <begin position="1186"/>
        <end position="1196"/>
    </location>
</feature>
<sequence length="2017" mass="217067">MSDLASQETPHAPASLTNSRSTIRTARQADYLPQDHHHAHHGHEGNAQAHGHGSGHAHRAQALGPVQRVVDRPESKEDWDNFIVRYSQGAFHGSSFPCVHDPSAGPGDEPTPRPDLPNPSVPSPLPGPSSPAVSISPAPSQSPPPSQPSGIVETSSEDRILHPSPYASSADPSPAPGGTPSSRHVVAASGNEAAGPSRPDSADPTSSRSNMTSEDESRRDSDVPPNVSSSGPANQDPNIPNIPSQSATSSSRGGKEPNSDSAESSAVEERDYAYEPDVSNDDDQEPSGSAPPKHRRRSKNSPIAEKGSNLFREWRKGDAVQEEGLTMENVRQLNLQSNRRKDKSGKRRRRDQVELLSDRRSMSGDISDSDDDDDANRGNNSLVSFERRRRPPKPRSRGSLRSYARAESLRRGSGADEREARAHASGSILLDSGTGSTTNSGSNIELNYDIEAERNRVRDFYLEKGYLPAPRQTPESIRRRLRVIRRLGFDDNNEARYAHTEEIRTRLQRFVRLGCRFFKSKGSIISIVGRDKSITLAAENFPTGTTDIEAAFCAHTIVAAPTDVLVVKDTAKDWRFRNNPFVRSGEGPIGFYAGAPLVIGRGGRAAVIGTLCIIDDKPREFGVEEREILKDIAEGVVSELELLYTQTASIESAKLHQISVDFLRRSLKSRPLERAGKSRGSATSGTTGSRTQPEGDKSSPSTSSNKRKEGADQNQSQDDIDIYDEACSEIRHALDAYAVAVVDLSQFHLFYPAFAGSSTGGSSRTRNASNDLTSVDGSRSSPTEVPHSRGPLNSSGAGQSTEYPYSSTQGSQAEDEEGYSRSRGSKRARQTWALTDPTAPSRTPQVLYIPAGKRAGSKKANPADEEQLAVLGYSCGHDGFVFNFTSSPAAKKIISDFIAANVKTRQVWYTRDDSEGIAQSINHLMPAGTETSLAMPIFGFDGQVAFAVVACWTDPLYTYPSGAMQFVETIAGSLLASVMKERLHQAERAQLNFAAAASHELRTPLHQINAAASLLRATLQNGFLTPKSSPSLGLSPPKQPLVESPLPLPPLAQPPLDKPSDETPKTSKDETIKVVQPPASAPGGSTTSGLPLKRSKDGLERPSLRHLPSDDKADALAQLEIIESNGMALGTILENIIDTLDIGRLTSRRRLETKLVPGLLDPARAQSLQQTPIQTPGEAQTARMGGDGKKGAGSKEAEERLVTATFDEVLEKVVMDCIALEERSRKIHGSTVGGAKGLEDVEVVLEVLPRGRGGWKMAQDPGPLSRAIGKIIHNACKFTDKGHVTILVQDVSRDVVLPAGYDNPIRTSIISIDVKDTGRGMSSDYLEREVLRPFSKTESFTPGSGLGLGLAQRMIELLGGKLAIASELHKGTIVHIEVPLHLFNEDNESDQDELEERGEGMTPVNMDPTFDPISGSGSGVGASGTAPGGRQMTALSPEKVRQDGIYLVGFEGSPSIKRAGRSVLRQLKMHFCRVVPDIQYANLIVAPTSVDRTALIALAKKAREGVEIVLIGDRQPAQPMYRRSRKPSQRGSPSQAGSAASSADPSASEASDAEADKGKDQWEGISVRTVYRPIRPSVMEEIMRPTRQYPAYEPPLPPSGHVSPPDGGPSSGLQSPTAAVTNPPSHTHTPPLSGHTYRPPIDPLMRAGRPERPCFTRMETSMTDMPTGTESTTPSTSLPSISGTISGMTEEDILPSPVGSGHGSPESPGLGEMRLVPPLLKAEGELHANAKVGRRASKRASTDSRVGGGGEIEDVIAGVDRVRLDEKSLPSLPSFSEDSSVQSAGGEEGSSAPGDPADIDTENEVPMSSEAPSESDLEPPVEKDTGPLRVLVVEDNDVNRKILTTMLRRTSCDFAEAKDGIEAIERYDEFLPHLVLLDINMPRKDGFQAAWEIREMERKRHNHPSRPKLTSRASASNAEQVMVQDSSAKGPPPSGEGAAPLGSAEAQGDEAESRAQSKMKCRIIAVTAMSSEAHRRKGMVECGIDTWLAKPVGIKKLKEEIERAKRDMIEPQPSTQG</sequence>
<feature type="compositionally biased region" description="Low complexity" evidence="7">
    <location>
        <begin position="163"/>
        <end position="182"/>
    </location>
</feature>
<dbReference type="SMART" id="SM00388">
    <property type="entry name" value="HisKA"/>
    <property type="match status" value="1"/>
</dbReference>
<dbReference type="InterPro" id="IPR005467">
    <property type="entry name" value="His_kinase_dom"/>
</dbReference>
<feature type="compositionally biased region" description="Low complexity" evidence="7">
    <location>
        <begin position="432"/>
        <end position="443"/>
    </location>
</feature>
<feature type="domain" description="Response regulatory" evidence="9">
    <location>
        <begin position="1829"/>
        <end position="2005"/>
    </location>
</feature>
<feature type="compositionally biased region" description="Basic and acidic residues" evidence="7">
    <location>
        <begin position="351"/>
        <end position="362"/>
    </location>
</feature>
<feature type="compositionally biased region" description="Polar residues" evidence="7">
    <location>
        <begin position="1611"/>
        <end position="1630"/>
    </location>
</feature>
<feature type="compositionally biased region" description="Basic and acidic residues" evidence="7">
    <location>
        <begin position="1094"/>
        <end position="1110"/>
    </location>
</feature>
<feature type="compositionally biased region" description="Polar residues" evidence="7">
    <location>
        <begin position="791"/>
        <end position="812"/>
    </location>
</feature>
<keyword evidence="5" id="KW-0418">Kinase</keyword>
<dbReference type="InterPro" id="IPR004358">
    <property type="entry name" value="Sig_transdc_His_kin-like_C"/>
</dbReference>
<keyword evidence="11" id="KW-1185">Reference proteome</keyword>
<proteinExistence type="predicted"/>
<evidence type="ECO:0000259" key="8">
    <source>
        <dbReference type="PROSITE" id="PS50109"/>
    </source>
</evidence>
<feature type="compositionally biased region" description="Pro residues" evidence="7">
    <location>
        <begin position="1046"/>
        <end position="1057"/>
    </location>
</feature>